<sequence length="89" mass="10365">MVIFKSTLDTDYQMTKQNMGFAKEEFKRLNINAKKSSFLPEDEKKELLDQLYRAYNMLPDASGRDPWRWHGPISEPSPCGWSLHNSGIK</sequence>
<dbReference type="GO" id="GO:0042110">
    <property type="term" value="P:T cell activation"/>
    <property type="evidence" value="ECO:0007669"/>
    <property type="project" value="TreeGrafter"/>
</dbReference>
<dbReference type="EMBL" id="JAATJV010455515">
    <property type="protein sequence ID" value="MBZ3891909.1"/>
    <property type="molecule type" value="Genomic_DNA"/>
</dbReference>
<reference evidence="8" key="1">
    <citation type="submission" date="2020-03" db="EMBL/GenBank/DDBJ databases">
        <title>Studies in the Genomics of Life Span.</title>
        <authorList>
            <person name="Glass D."/>
        </authorList>
    </citation>
    <scope>NUCLEOTIDE SEQUENCE</scope>
    <source>
        <strain evidence="8">SUZIE</strain>
        <tissue evidence="8">Muscle</tissue>
    </source>
</reference>
<dbReference type="PANTHER" id="PTHR11409:SF43">
    <property type="entry name" value="ADENOSINE DEAMINASE"/>
    <property type="match status" value="1"/>
</dbReference>
<keyword evidence="4" id="KW-0479">Metal-binding</keyword>
<evidence type="ECO:0000313" key="9">
    <source>
        <dbReference type="Proteomes" id="UP001166674"/>
    </source>
</evidence>
<dbReference type="SUPFAM" id="SSF51556">
    <property type="entry name" value="Metallo-dependent hydrolases"/>
    <property type="match status" value="1"/>
</dbReference>
<dbReference type="GO" id="GO:0005829">
    <property type="term" value="C:cytosol"/>
    <property type="evidence" value="ECO:0007669"/>
    <property type="project" value="TreeGrafter"/>
</dbReference>
<comment type="cofactor">
    <cofactor evidence="1">
        <name>Zn(2+)</name>
        <dbReference type="ChEBI" id="CHEBI:29105"/>
    </cofactor>
</comment>
<dbReference type="EC" id="3.5.4.4" evidence="3"/>
<dbReference type="GO" id="GO:0046872">
    <property type="term" value="F:metal ion binding"/>
    <property type="evidence" value="ECO:0007669"/>
    <property type="project" value="UniProtKB-KW"/>
</dbReference>
<feature type="domain" description="Adenosine deaminase" evidence="7">
    <location>
        <begin position="3"/>
        <end position="53"/>
    </location>
</feature>
<dbReference type="Pfam" id="PF00962">
    <property type="entry name" value="A_deaminase"/>
    <property type="match status" value="1"/>
</dbReference>
<evidence type="ECO:0000256" key="1">
    <source>
        <dbReference type="ARBA" id="ARBA00001947"/>
    </source>
</evidence>
<dbReference type="Gene3D" id="3.20.20.140">
    <property type="entry name" value="Metal-dependent hydrolases"/>
    <property type="match status" value="1"/>
</dbReference>
<dbReference type="GO" id="GO:0004000">
    <property type="term" value="F:adenosine deaminase activity"/>
    <property type="evidence" value="ECO:0007669"/>
    <property type="project" value="UniProtKB-ARBA"/>
</dbReference>
<dbReference type="GO" id="GO:0006154">
    <property type="term" value="P:adenosine catabolic process"/>
    <property type="evidence" value="ECO:0007669"/>
    <property type="project" value="TreeGrafter"/>
</dbReference>
<evidence type="ECO:0000259" key="7">
    <source>
        <dbReference type="Pfam" id="PF00962"/>
    </source>
</evidence>
<keyword evidence="6" id="KW-0862">Zinc</keyword>
<evidence type="ECO:0000256" key="3">
    <source>
        <dbReference type="ARBA" id="ARBA00012784"/>
    </source>
</evidence>
<evidence type="ECO:0000256" key="6">
    <source>
        <dbReference type="ARBA" id="ARBA00022833"/>
    </source>
</evidence>
<dbReference type="Proteomes" id="UP001166674">
    <property type="component" value="Unassembled WGS sequence"/>
</dbReference>
<comment type="similarity">
    <text evidence="2">Belongs to the metallo-dependent hydrolases superfamily. Adenosine and AMP deaminases family.</text>
</comment>
<comment type="caution">
    <text evidence="8">The sequence shown here is derived from an EMBL/GenBank/DDBJ whole genome shotgun (WGS) entry which is preliminary data.</text>
</comment>
<dbReference type="GO" id="GO:0060169">
    <property type="term" value="P:negative regulation of adenosine receptor signaling pathway"/>
    <property type="evidence" value="ECO:0007669"/>
    <property type="project" value="TreeGrafter"/>
</dbReference>
<dbReference type="InterPro" id="IPR001365">
    <property type="entry name" value="A_deaminase_dom"/>
</dbReference>
<dbReference type="GO" id="GO:0046103">
    <property type="term" value="P:inosine biosynthetic process"/>
    <property type="evidence" value="ECO:0007669"/>
    <property type="project" value="TreeGrafter"/>
</dbReference>
<gene>
    <name evidence="8" type="ORF">SUZIE_215315</name>
</gene>
<proteinExistence type="inferred from homology"/>
<evidence type="ECO:0000313" key="8">
    <source>
        <dbReference type="EMBL" id="MBZ3891909.1"/>
    </source>
</evidence>
<evidence type="ECO:0000256" key="5">
    <source>
        <dbReference type="ARBA" id="ARBA00022801"/>
    </source>
</evidence>
<dbReference type="PANTHER" id="PTHR11409">
    <property type="entry name" value="ADENOSINE DEAMINASE"/>
    <property type="match status" value="1"/>
</dbReference>
<dbReference type="InterPro" id="IPR032466">
    <property type="entry name" value="Metal_Hydrolase"/>
</dbReference>
<dbReference type="GO" id="GO:0043103">
    <property type="term" value="P:hypoxanthine salvage"/>
    <property type="evidence" value="ECO:0007669"/>
    <property type="project" value="TreeGrafter"/>
</dbReference>
<dbReference type="GO" id="GO:0009897">
    <property type="term" value="C:external side of plasma membrane"/>
    <property type="evidence" value="ECO:0007669"/>
    <property type="project" value="TreeGrafter"/>
</dbReference>
<keyword evidence="5" id="KW-0378">Hydrolase</keyword>
<dbReference type="AlphaFoldDB" id="A0AA41NLG5"/>
<accession>A0AA41NLG5</accession>
<evidence type="ECO:0000256" key="4">
    <source>
        <dbReference type="ARBA" id="ARBA00022723"/>
    </source>
</evidence>
<dbReference type="InterPro" id="IPR006330">
    <property type="entry name" value="Ado/ade_deaminase"/>
</dbReference>
<evidence type="ECO:0000256" key="2">
    <source>
        <dbReference type="ARBA" id="ARBA00006676"/>
    </source>
</evidence>
<keyword evidence="9" id="KW-1185">Reference proteome</keyword>
<protein>
    <recommendedName>
        <fullName evidence="3">adenosine deaminase</fullName>
        <ecNumber evidence="3">3.5.4.4</ecNumber>
    </recommendedName>
</protein>
<name>A0AA41NLG5_SCICA</name>
<organism evidence="8 9">
    <name type="scientific">Sciurus carolinensis</name>
    <name type="common">Eastern gray squirrel</name>
    <dbReference type="NCBI Taxonomy" id="30640"/>
    <lineage>
        <taxon>Eukaryota</taxon>
        <taxon>Metazoa</taxon>
        <taxon>Chordata</taxon>
        <taxon>Craniata</taxon>
        <taxon>Vertebrata</taxon>
        <taxon>Euteleostomi</taxon>
        <taxon>Mammalia</taxon>
        <taxon>Eutheria</taxon>
        <taxon>Euarchontoglires</taxon>
        <taxon>Glires</taxon>
        <taxon>Rodentia</taxon>
        <taxon>Sciuromorpha</taxon>
        <taxon>Sciuridae</taxon>
        <taxon>Sciurinae</taxon>
        <taxon>Sciurini</taxon>
        <taxon>Sciurus</taxon>
    </lineage>
</organism>